<protein>
    <submittedName>
        <fullName evidence="1">DUF4442 domain-containing protein</fullName>
    </submittedName>
</protein>
<name>A0ABT0L904_9GAMM</name>
<reference evidence="1 2" key="1">
    <citation type="submission" date="2022-01" db="EMBL/GenBank/DDBJ databases">
        <title>Whole genome-based taxonomy of the Shewanellaceae.</title>
        <authorList>
            <person name="Martin-Rodriguez A.J."/>
        </authorList>
    </citation>
    <scope>NUCLEOTIDE SEQUENCE [LARGE SCALE GENOMIC DNA]</scope>
    <source>
        <strain evidence="1 2">DSM 17177</strain>
    </source>
</reference>
<evidence type="ECO:0000313" key="1">
    <source>
        <dbReference type="EMBL" id="MCL1123850.1"/>
    </source>
</evidence>
<dbReference type="InterPro" id="IPR029069">
    <property type="entry name" value="HotDog_dom_sf"/>
</dbReference>
<dbReference type="Proteomes" id="UP001203423">
    <property type="component" value="Unassembled WGS sequence"/>
</dbReference>
<dbReference type="RefSeq" id="WP_248939136.1">
    <property type="nucleotide sequence ID" value="NZ_JAKIKS010000013.1"/>
</dbReference>
<sequence>MTKSKQKGLGWQSLEQNIYDYMGLKYCCEPQGRYRVHVPLTEKTANHFDSFHAAFQFATAESLGGIVIFETRAEKHYTPLVRSVTIDFKKPAMTDLFAEAVFSTADALKMNQSMREFGRYDFKLNIELKNIADEVVSILTADYAVRILPSK</sequence>
<comment type="caution">
    <text evidence="1">The sequence shown here is derived from an EMBL/GenBank/DDBJ whole genome shotgun (WGS) entry which is preliminary data.</text>
</comment>
<dbReference type="Pfam" id="PF14539">
    <property type="entry name" value="DUF4442"/>
    <property type="match status" value="1"/>
</dbReference>
<accession>A0ABT0L904</accession>
<dbReference type="SUPFAM" id="SSF54637">
    <property type="entry name" value="Thioesterase/thiol ester dehydrase-isomerase"/>
    <property type="match status" value="1"/>
</dbReference>
<dbReference type="EMBL" id="JAKIKS010000013">
    <property type="protein sequence ID" value="MCL1123850.1"/>
    <property type="molecule type" value="Genomic_DNA"/>
</dbReference>
<organism evidence="1 2">
    <name type="scientific">Shewanella surugensis</name>
    <dbReference type="NCBI Taxonomy" id="212020"/>
    <lineage>
        <taxon>Bacteria</taxon>
        <taxon>Pseudomonadati</taxon>
        <taxon>Pseudomonadota</taxon>
        <taxon>Gammaproteobacteria</taxon>
        <taxon>Alteromonadales</taxon>
        <taxon>Shewanellaceae</taxon>
        <taxon>Shewanella</taxon>
    </lineage>
</organism>
<proteinExistence type="predicted"/>
<gene>
    <name evidence="1" type="ORF">L2764_04985</name>
</gene>
<dbReference type="InterPro" id="IPR027961">
    <property type="entry name" value="DUF4442"/>
</dbReference>
<keyword evidence="2" id="KW-1185">Reference proteome</keyword>
<dbReference type="Gene3D" id="3.10.129.10">
    <property type="entry name" value="Hotdog Thioesterase"/>
    <property type="match status" value="1"/>
</dbReference>
<evidence type="ECO:0000313" key="2">
    <source>
        <dbReference type="Proteomes" id="UP001203423"/>
    </source>
</evidence>